<comment type="similarity">
    <text evidence="2">Belongs to the TMEM45 family.</text>
</comment>
<keyword evidence="3 7" id="KW-0812">Transmembrane</keyword>
<evidence type="ECO:0000256" key="1">
    <source>
        <dbReference type="ARBA" id="ARBA00004141"/>
    </source>
</evidence>
<reference evidence="8" key="1">
    <citation type="journal article" date="2023" name="Front. Mar. Sci.">
        <title>A new Merluccius polli reference genome to investigate the effects of global change in West African waters.</title>
        <authorList>
            <person name="Mateo J.L."/>
            <person name="Blanco-Fernandez C."/>
            <person name="Garcia-Vazquez E."/>
            <person name="Machado-Schiaffino G."/>
        </authorList>
    </citation>
    <scope>NUCLEOTIDE SEQUENCE</scope>
    <source>
        <strain evidence="8">C29</strain>
        <tissue evidence="8">Fin</tissue>
    </source>
</reference>
<accession>A0AA47MT90</accession>
<comment type="subcellular location">
    <subcellularLocation>
        <location evidence="1">Membrane</location>
        <topology evidence="1">Multi-pass membrane protein</topology>
    </subcellularLocation>
</comment>
<organism evidence="8 9">
    <name type="scientific">Merluccius polli</name>
    <name type="common">Benguela hake</name>
    <name type="synonym">Merluccius cadenati</name>
    <dbReference type="NCBI Taxonomy" id="89951"/>
    <lineage>
        <taxon>Eukaryota</taxon>
        <taxon>Metazoa</taxon>
        <taxon>Chordata</taxon>
        <taxon>Craniata</taxon>
        <taxon>Vertebrata</taxon>
        <taxon>Euteleostomi</taxon>
        <taxon>Actinopterygii</taxon>
        <taxon>Neopterygii</taxon>
        <taxon>Teleostei</taxon>
        <taxon>Neoteleostei</taxon>
        <taxon>Acanthomorphata</taxon>
        <taxon>Zeiogadaria</taxon>
        <taxon>Gadariae</taxon>
        <taxon>Gadiformes</taxon>
        <taxon>Gadoidei</taxon>
        <taxon>Merlucciidae</taxon>
        <taxon>Merluccius</taxon>
    </lineage>
</organism>
<keyword evidence="9" id="KW-1185">Reference proteome</keyword>
<evidence type="ECO:0000313" key="9">
    <source>
        <dbReference type="Proteomes" id="UP001174136"/>
    </source>
</evidence>
<evidence type="ECO:0000256" key="6">
    <source>
        <dbReference type="SAM" id="MobiDB-lite"/>
    </source>
</evidence>
<keyword evidence="4 7" id="KW-1133">Transmembrane helix</keyword>
<evidence type="ECO:0000256" key="3">
    <source>
        <dbReference type="ARBA" id="ARBA00022692"/>
    </source>
</evidence>
<dbReference type="PANTHER" id="PTHR16007:SF21">
    <property type="entry name" value="TRANSMEMBRANE PROTEIN 45A"/>
    <property type="match status" value="1"/>
</dbReference>
<feature type="transmembrane region" description="Helical" evidence="7">
    <location>
        <begin position="299"/>
        <end position="317"/>
    </location>
</feature>
<evidence type="ECO:0000313" key="8">
    <source>
        <dbReference type="EMBL" id="KAK0146172.1"/>
    </source>
</evidence>
<sequence>MGSCLQLASPGSSLDQRRSSRTSASQPSSPRPCIMGLVEGGGGPTEGWSRPFEELPPRRACCQASSEPVQPAPANGPAQTHHRQPRRRPPGLRSPGWRAKGGAGQRMDETPPPRLSDRAPSQSGGRDGEMTRPMGAPGGLPQGIMGSFKGHALPGSFFLIGGLWWTGKYSFWHATRRNKSLGSTRLASRASQRRLEVIESSLMLFFSVECWRSSLRRTGPQLQLYDTSENHWKDLMNWQHATMYLFFSLAGAASLVVHATDAVPLALDRLAMALAFFNEGFLFLYHLHGRNMLDVHVHYMLLYAVFSQALVVFLEVFHRGNITLELLRSTLCLLQGSWFWQIGYVLYPPSGAEWDLADHNNMMFITMCFCWHLAASMLTVGGLYCAINCAVRSRLKRTPPVEMGLLKLRDRELESDDETV</sequence>
<dbReference type="GO" id="GO:0016020">
    <property type="term" value="C:membrane"/>
    <property type="evidence" value="ECO:0007669"/>
    <property type="project" value="UniProtKB-SubCell"/>
</dbReference>
<feature type="transmembrane region" description="Helical" evidence="7">
    <location>
        <begin position="362"/>
        <end position="387"/>
    </location>
</feature>
<dbReference type="InterPro" id="IPR042127">
    <property type="entry name" value="TMEM45"/>
</dbReference>
<dbReference type="Proteomes" id="UP001174136">
    <property type="component" value="Unassembled WGS sequence"/>
</dbReference>
<evidence type="ECO:0000256" key="5">
    <source>
        <dbReference type="ARBA" id="ARBA00023136"/>
    </source>
</evidence>
<feature type="transmembrane region" description="Helical" evidence="7">
    <location>
        <begin position="329"/>
        <end position="347"/>
    </location>
</feature>
<proteinExistence type="inferred from homology"/>
<evidence type="ECO:0000256" key="4">
    <source>
        <dbReference type="ARBA" id="ARBA00022989"/>
    </source>
</evidence>
<name>A0AA47MT90_MERPO</name>
<dbReference type="Pfam" id="PF04819">
    <property type="entry name" value="DUF716"/>
    <property type="match status" value="1"/>
</dbReference>
<dbReference type="InterPro" id="IPR006904">
    <property type="entry name" value="DUF716"/>
</dbReference>
<feature type="region of interest" description="Disordered" evidence="6">
    <location>
        <begin position="1"/>
        <end position="142"/>
    </location>
</feature>
<gene>
    <name evidence="8" type="primary">TMEM45B</name>
    <name evidence="8" type="ORF">N1851_014520</name>
</gene>
<keyword evidence="5 7" id="KW-0472">Membrane</keyword>
<feature type="compositionally biased region" description="Low complexity" evidence="6">
    <location>
        <begin position="21"/>
        <end position="32"/>
    </location>
</feature>
<feature type="compositionally biased region" description="Basic residues" evidence="6">
    <location>
        <begin position="80"/>
        <end position="90"/>
    </location>
</feature>
<evidence type="ECO:0000256" key="2">
    <source>
        <dbReference type="ARBA" id="ARBA00006948"/>
    </source>
</evidence>
<comment type="caution">
    <text evidence="8">The sequence shown here is derived from an EMBL/GenBank/DDBJ whole genome shotgun (WGS) entry which is preliminary data.</text>
</comment>
<dbReference type="AlphaFoldDB" id="A0AA47MT90"/>
<evidence type="ECO:0000256" key="7">
    <source>
        <dbReference type="SAM" id="Phobius"/>
    </source>
</evidence>
<dbReference type="EMBL" id="JAOPHQ010002610">
    <property type="protein sequence ID" value="KAK0146172.1"/>
    <property type="molecule type" value="Genomic_DNA"/>
</dbReference>
<feature type="compositionally biased region" description="Basic and acidic residues" evidence="6">
    <location>
        <begin position="106"/>
        <end position="117"/>
    </location>
</feature>
<dbReference type="PANTHER" id="PTHR16007">
    <property type="entry name" value="EPIDIDYMAL MEMBRANE PROTEIN E9-RELATED"/>
    <property type="match status" value="1"/>
</dbReference>
<protein>
    <submittedName>
        <fullName evidence="8">Transmembrane protein 45B</fullName>
    </submittedName>
</protein>
<feature type="transmembrane region" description="Helical" evidence="7">
    <location>
        <begin position="243"/>
        <end position="263"/>
    </location>
</feature>